<proteinExistence type="predicted"/>
<gene>
    <name evidence="1" type="ORF">UR52_C0023G0003</name>
</gene>
<evidence type="ECO:0000313" key="2">
    <source>
        <dbReference type="Proteomes" id="UP000034176"/>
    </source>
</evidence>
<dbReference type="AlphaFoldDB" id="A0A0G0AM36"/>
<protein>
    <submittedName>
        <fullName evidence="1">Uncharacterized protein</fullName>
    </submittedName>
</protein>
<dbReference type="Proteomes" id="UP000034176">
    <property type="component" value="Unassembled WGS sequence"/>
</dbReference>
<dbReference type="EMBL" id="LBPN01000023">
    <property type="protein sequence ID" value="KKP57944.1"/>
    <property type="molecule type" value="Genomic_DNA"/>
</dbReference>
<dbReference type="STRING" id="1618434.UR52_C0023G0003"/>
<evidence type="ECO:0000313" key="1">
    <source>
        <dbReference type="EMBL" id="KKP57944.1"/>
    </source>
</evidence>
<comment type="caution">
    <text evidence="1">The sequence shown here is derived from an EMBL/GenBank/DDBJ whole genome shotgun (WGS) entry which is preliminary data.</text>
</comment>
<organism evidence="1 2">
    <name type="scientific">Candidatus Gottesmanbacteria bacterium GW2011_GWA1_34_13</name>
    <dbReference type="NCBI Taxonomy" id="1618434"/>
    <lineage>
        <taxon>Bacteria</taxon>
        <taxon>Candidatus Gottesmaniibacteriota</taxon>
    </lineage>
</organism>
<name>A0A0G0AM36_9BACT</name>
<accession>A0A0G0AM36</accession>
<reference evidence="1 2" key="1">
    <citation type="journal article" date="2015" name="Nature">
        <title>rRNA introns, odd ribosomes, and small enigmatic genomes across a large radiation of phyla.</title>
        <authorList>
            <person name="Brown C.T."/>
            <person name="Hug L.A."/>
            <person name="Thomas B.C."/>
            <person name="Sharon I."/>
            <person name="Castelle C.J."/>
            <person name="Singh A."/>
            <person name="Wilkins M.J."/>
            <person name="Williams K.H."/>
            <person name="Banfield J.F."/>
        </authorList>
    </citation>
    <scope>NUCLEOTIDE SEQUENCE [LARGE SCALE GENOMIC DNA]</scope>
</reference>
<sequence>MSKSNKENSATNQYFSESERLEQLGLLFYLVFKTEFDYGRLIHPNLLKLFNSEYRERVLEIKSKTTLSEDYLHQVFESVRSIPFSDIDGNFTWNHVKKDFTARTHQELIRAAIKNPELQELITIFHIAKNSFLQLRKQLRSGYTSI</sequence>